<evidence type="ECO:0000313" key="3">
    <source>
        <dbReference type="EMBL" id="SFF31055.1"/>
    </source>
</evidence>
<dbReference type="EMBL" id="FONW01000004">
    <property type="protein sequence ID" value="SFF31055.1"/>
    <property type="molecule type" value="Genomic_DNA"/>
</dbReference>
<comment type="similarity">
    <text evidence="1">Belongs to the short-chain dehydrogenases/reductases (SDR) family.</text>
</comment>
<evidence type="ECO:0000256" key="1">
    <source>
        <dbReference type="ARBA" id="ARBA00006484"/>
    </source>
</evidence>
<dbReference type="Pfam" id="PF00106">
    <property type="entry name" value="adh_short"/>
    <property type="match status" value="1"/>
</dbReference>
<dbReference type="SUPFAM" id="SSF51735">
    <property type="entry name" value="NAD(P)-binding Rossmann-fold domains"/>
    <property type="match status" value="1"/>
</dbReference>
<dbReference type="InterPro" id="IPR002347">
    <property type="entry name" value="SDR_fam"/>
</dbReference>
<dbReference type="STRING" id="655355.SAMN05216283_104169"/>
<reference evidence="3 4" key="1">
    <citation type="submission" date="2016-10" db="EMBL/GenBank/DDBJ databases">
        <authorList>
            <person name="de Groot N.N."/>
        </authorList>
    </citation>
    <scope>NUCLEOTIDE SEQUENCE [LARGE SCALE GENOMIC DNA]</scope>
    <source>
        <strain evidence="3 4">CGMCC 1.9156</strain>
    </source>
</reference>
<dbReference type="RefSeq" id="WP_093919849.1">
    <property type="nucleotide sequence ID" value="NZ_FONW01000004.1"/>
</dbReference>
<dbReference type="PANTHER" id="PTHR43639:SF1">
    <property type="entry name" value="SHORT-CHAIN DEHYDROGENASE_REDUCTASE FAMILY PROTEIN"/>
    <property type="match status" value="1"/>
</dbReference>
<protein>
    <submittedName>
        <fullName evidence="3">NAD(P)-dependent dehydrogenase, short-chain alcohol dehydrogenase family</fullName>
    </submittedName>
</protein>
<sequence>MNVLITGISSGLGEGLALFYLQNGHTVYGISRKHNPKLETFSQFHFLAQDLSKFEETAKEVSQFLQPVNQLDLVVLNAGILNEIKDLRDTDLNEIKQVMDVNVWANKQLIETLFAQIDTIKQVVAISSGASVSGARGWNAYSLSKATLNMLINLYANELPKTHFCALAPGLIDTGMQDYIYSLPDEDKFPVVKRLKQAKGTDLMPTGEKAAYKIAAAIEKVREMESGLFQDVRKI</sequence>
<dbReference type="Proteomes" id="UP000198964">
    <property type="component" value="Unassembled WGS sequence"/>
</dbReference>
<evidence type="ECO:0000313" key="4">
    <source>
        <dbReference type="Proteomes" id="UP000198964"/>
    </source>
</evidence>
<dbReference type="AlphaFoldDB" id="A0A1I2HL52"/>
<dbReference type="GO" id="GO:0016491">
    <property type="term" value="F:oxidoreductase activity"/>
    <property type="evidence" value="ECO:0007669"/>
    <property type="project" value="UniProtKB-KW"/>
</dbReference>
<name>A0A1I2HL52_9BACT</name>
<dbReference type="Gene3D" id="3.40.50.720">
    <property type="entry name" value="NAD(P)-binding Rossmann-like Domain"/>
    <property type="match status" value="1"/>
</dbReference>
<proteinExistence type="inferred from homology"/>
<dbReference type="PRINTS" id="PR00081">
    <property type="entry name" value="GDHRDH"/>
</dbReference>
<dbReference type="InterPro" id="IPR036291">
    <property type="entry name" value="NAD(P)-bd_dom_sf"/>
</dbReference>
<gene>
    <name evidence="3" type="ORF">SAMN05216283_104169</name>
</gene>
<organism evidence="3 4">
    <name type="scientific">Sunxiuqinia elliptica</name>
    <dbReference type="NCBI Taxonomy" id="655355"/>
    <lineage>
        <taxon>Bacteria</taxon>
        <taxon>Pseudomonadati</taxon>
        <taxon>Bacteroidota</taxon>
        <taxon>Bacteroidia</taxon>
        <taxon>Marinilabiliales</taxon>
        <taxon>Prolixibacteraceae</taxon>
        <taxon>Sunxiuqinia</taxon>
    </lineage>
</organism>
<accession>A0A1I2HL52</accession>
<keyword evidence="2" id="KW-0560">Oxidoreductase</keyword>
<evidence type="ECO:0000256" key="2">
    <source>
        <dbReference type="ARBA" id="ARBA00023002"/>
    </source>
</evidence>
<dbReference type="PANTHER" id="PTHR43639">
    <property type="entry name" value="OXIDOREDUCTASE, SHORT-CHAIN DEHYDROGENASE/REDUCTASE FAMILY (AFU_ORTHOLOGUE AFUA_5G02870)"/>
    <property type="match status" value="1"/>
</dbReference>
<keyword evidence="4" id="KW-1185">Reference proteome</keyword>